<protein>
    <submittedName>
        <fullName evidence="2">Uncharacterized protein</fullName>
    </submittedName>
</protein>
<sequence>MKALLNPTTYPQTSLDANRVSRGIQLQFTDYLPMWAILGYFGASLIPQLLWIFIQLPHLPRQTIWVFMLLGANIVSILGIFVISRYARTPIIAYDIEDIHWEDDIRAESTNTLILSTAVIPWGIPLVAENFSASAVPLALMMIYLVAVLVMVGIFYWASRQYARHMWREVSS</sequence>
<gene>
    <name evidence="2" type="ORF">HC352_06630</name>
</gene>
<proteinExistence type="predicted"/>
<dbReference type="AlphaFoldDB" id="A0A6H2EMA9"/>
<evidence type="ECO:0000313" key="2">
    <source>
        <dbReference type="EMBL" id="QJC22215.1"/>
    </source>
</evidence>
<name>A0A6H2EMA9_9ACTO</name>
<feature type="transmembrane region" description="Helical" evidence="1">
    <location>
        <begin position="66"/>
        <end position="87"/>
    </location>
</feature>
<keyword evidence="1" id="KW-0812">Transmembrane</keyword>
<dbReference type="RefSeq" id="WP_168918146.1">
    <property type="nucleotide sequence ID" value="NZ_CP050804.1"/>
</dbReference>
<reference evidence="2 3" key="1">
    <citation type="submission" date="2020-03" db="EMBL/GenBank/DDBJ databases">
        <title>Complete genome of Arcanobacterium buesumensis sp. nov. strain 2701.</title>
        <authorList>
            <person name="Borowiak M."/>
            <person name="Alssahen M."/>
            <person name="Laemmler C."/>
            <person name="Malorny B."/>
            <person name="Hassan A."/>
            <person name="Prenger-Berninghoff E."/>
            <person name="Ploetz M."/>
            <person name="Abdulmawjood A."/>
        </authorList>
    </citation>
    <scope>NUCLEOTIDE SEQUENCE [LARGE SCALE GENOMIC DNA]</scope>
    <source>
        <strain evidence="2 3">2701</strain>
    </source>
</reference>
<feature type="transmembrane region" description="Helical" evidence="1">
    <location>
        <begin position="32"/>
        <end position="54"/>
    </location>
</feature>
<keyword evidence="3" id="KW-1185">Reference proteome</keyword>
<organism evidence="2 3">
    <name type="scientific">Arcanobacterium buesumense</name>
    <dbReference type="NCBI Taxonomy" id="2722751"/>
    <lineage>
        <taxon>Bacteria</taxon>
        <taxon>Bacillati</taxon>
        <taxon>Actinomycetota</taxon>
        <taxon>Actinomycetes</taxon>
        <taxon>Actinomycetales</taxon>
        <taxon>Actinomycetaceae</taxon>
        <taxon>Arcanobacterium</taxon>
    </lineage>
</organism>
<dbReference type="EMBL" id="CP050804">
    <property type="protein sequence ID" value="QJC22215.1"/>
    <property type="molecule type" value="Genomic_DNA"/>
</dbReference>
<accession>A0A6H2EMA9</accession>
<dbReference type="Proteomes" id="UP000502298">
    <property type="component" value="Chromosome"/>
</dbReference>
<evidence type="ECO:0000313" key="3">
    <source>
        <dbReference type="Proteomes" id="UP000502298"/>
    </source>
</evidence>
<keyword evidence="1" id="KW-0472">Membrane</keyword>
<dbReference type="KEGG" id="arca:HC352_06630"/>
<feature type="transmembrane region" description="Helical" evidence="1">
    <location>
        <begin position="135"/>
        <end position="158"/>
    </location>
</feature>
<keyword evidence="1" id="KW-1133">Transmembrane helix</keyword>
<evidence type="ECO:0000256" key="1">
    <source>
        <dbReference type="SAM" id="Phobius"/>
    </source>
</evidence>